<name>A0A670KIK8_PODMU</name>
<dbReference type="KEGG" id="pmua:114589215"/>
<dbReference type="Proteomes" id="UP000472272">
    <property type="component" value="Unplaced"/>
</dbReference>
<evidence type="ECO:0000256" key="1">
    <source>
        <dbReference type="ARBA" id="ARBA00034730"/>
    </source>
</evidence>
<organism evidence="3 4">
    <name type="scientific">Podarcis muralis</name>
    <name type="common">Wall lizard</name>
    <name type="synonym">Lacerta muralis</name>
    <dbReference type="NCBI Taxonomy" id="64176"/>
    <lineage>
        <taxon>Eukaryota</taxon>
        <taxon>Metazoa</taxon>
        <taxon>Chordata</taxon>
        <taxon>Craniata</taxon>
        <taxon>Vertebrata</taxon>
        <taxon>Euteleostomi</taxon>
        <taxon>Lepidosauria</taxon>
        <taxon>Squamata</taxon>
        <taxon>Bifurcata</taxon>
        <taxon>Unidentata</taxon>
        <taxon>Episquamata</taxon>
        <taxon>Laterata</taxon>
        <taxon>Lacertibaenia</taxon>
        <taxon>Lacertidae</taxon>
        <taxon>Podarcis</taxon>
    </lineage>
</organism>
<dbReference type="Gene3D" id="1.25.40.540">
    <property type="entry name" value="TAP42-like family"/>
    <property type="match status" value="1"/>
</dbReference>
<dbReference type="GO" id="GO:0035303">
    <property type="term" value="P:regulation of dephosphorylation"/>
    <property type="evidence" value="ECO:0007669"/>
    <property type="project" value="TreeGrafter"/>
</dbReference>
<dbReference type="InterPro" id="IPR007304">
    <property type="entry name" value="TAP46-like"/>
</dbReference>
<reference evidence="3" key="2">
    <citation type="submission" date="2025-09" db="UniProtKB">
        <authorList>
            <consortium name="Ensembl"/>
        </authorList>
    </citation>
    <scope>IDENTIFICATION</scope>
</reference>
<evidence type="ECO:0000313" key="4">
    <source>
        <dbReference type="Proteomes" id="UP000472272"/>
    </source>
</evidence>
<gene>
    <name evidence="3" type="primary">IGBP1</name>
</gene>
<reference evidence="3" key="1">
    <citation type="submission" date="2025-08" db="UniProtKB">
        <authorList>
            <consortium name="Ensembl"/>
        </authorList>
    </citation>
    <scope>IDENTIFICATION</scope>
</reference>
<comment type="similarity">
    <text evidence="1">Belongs to the IGBP1/TAP42 family.</text>
</comment>
<dbReference type="GeneTree" id="ENSGT00390000002414"/>
<dbReference type="OrthoDB" id="10261753at2759"/>
<evidence type="ECO:0000256" key="2">
    <source>
        <dbReference type="SAM" id="MobiDB-lite"/>
    </source>
</evidence>
<proteinExistence type="inferred from homology"/>
<keyword evidence="4" id="KW-1185">Reference proteome</keyword>
<protein>
    <submittedName>
        <fullName evidence="3">Immunoglobulin binding protein 1</fullName>
    </submittedName>
</protein>
<dbReference type="FunFam" id="1.25.40.540:FF:000003">
    <property type="entry name" value="Immunoglobulin (CD79A)-binding protein 1"/>
    <property type="match status" value="1"/>
</dbReference>
<dbReference type="GeneID" id="114589215"/>
<dbReference type="PANTHER" id="PTHR10933:SF9">
    <property type="entry name" value="IMMUNOGLOBULIN-BINDING PROTEIN 1"/>
    <property type="match status" value="1"/>
</dbReference>
<dbReference type="OMA" id="EYELCEA"/>
<evidence type="ECO:0000313" key="3">
    <source>
        <dbReference type="Ensembl" id="ENSPMRP00000035469.1"/>
    </source>
</evidence>
<feature type="region of interest" description="Disordered" evidence="2">
    <location>
        <begin position="293"/>
        <end position="350"/>
    </location>
</feature>
<dbReference type="RefSeq" id="XP_028571231.1">
    <property type="nucleotide sequence ID" value="XM_028715398.1"/>
</dbReference>
<dbReference type="PANTHER" id="PTHR10933">
    <property type="entry name" value="IMMUNOGLOBULIN-BINDING PROTEIN 1"/>
    <property type="match status" value="1"/>
</dbReference>
<dbReference type="Ensembl" id="ENSPMRT00000037601.1">
    <property type="protein sequence ID" value="ENSPMRP00000035469.1"/>
    <property type="gene ID" value="ENSPMRG00000022947.1"/>
</dbReference>
<dbReference type="InterPro" id="IPR038511">
    <property type="entry name" value="TAP42/TAP46-like_sf"/>
</dbReference>
<dbReference type="GO" id="GO:0005829">
    <property type="term" value="C:cytosol"/>
    <property type="evidence" value="ECO:0007669"/>
    <property type="project" value="TreeGrafter"/>
</dbReference>
<dbReference type="Pfam" id="PF04177">
    <property type="entry name" value="TAP42"/>
    <property type="match status" value="1"/>
</dbReference>
<feature type="compositionally biased region" description="Basic and acidic residues" evidence="2">
    <location>
        <begin position="309"/>
        <end position="340"/>
    </location>
</feature>
<dbReference type="CTD" id="3476"/>
<dbReference type="GO" id="GO:0051721">
    <property type="term" value="F:protein phosphatase 2A binding"/>
    <property type="evidence" value="ECO:0007669"/>
    <property type="project" value="TreeGrafter"/>
</dbReference>
<sequence>MMAASTTTEEPLRLSELLESGWRLLEEVEDGSAAEPSSGAPAVQRKVQRGIGLLERASSAVAELQLFSHNEELEEISSADLKFMLVPALLAALVLKQVNPSKRLEHVQRARAGFMDFLKVCKDYGIGRFQLPREVEVEVESGDESESSGSNINSVLGDQQTAILAMASNRQAKIERYKQKKELENQLATLKPFIDGGQAEEEQIREFYLLQIKKWISTSLEEIESIDQEVAILIRRDALKQGTATQPPRPLGPPLKPFILTRDNAQAKVFGAGYPSLATMTVDDWYEQHRKQGALPDQGISQAASAAAEKQEEEKKAEEKDDDEALRKAREWDEWKELHPRGYGNRKNMG</sequence>
<dbReference type="GO" id="GO:0009966">
    <property type="term" value="P:regulation of signal transduction"/>
    <property type="evidence" value="ECO:0007669"/>
    <property type="project" value="InterPro"/>
</dbReference>
<accession>A0A670KIK8</accession>
<dbReference type="AlphaFoldDB" id="A0A670KIK8"/>